<organism evidence="2 3">
    <name type="scientific">Mycolicibacterium arenosum</name>
    <dbReference type="NCBI Taxonomy" id="2952157"/>
    <lineage>
        <taxon>Bacteria</taxon>
        <taxon>Bacillati</taxon>
        <taxon>Actinomycetota</taxon>
        <taxon>Actinomycetes</taxon>
        <taxon>Mycobacteriales</taxon>
        <taxon>Mycobacteriaceae</taxon>
        <taxon>Mycolicibacterium</taxon>
    </lineage>
</organism>
<gene>
    <name evidence="2" type="ORF">NM203_29510</name>
</gene>
<feature type="region of interest" description="Disordered" evidence="1">
    <location>
        <begin position="1"/>
        <end position="27"/>
    </location>
</feature>
<dbReference type="Proteomes" id="UP001651690">
    <property type="component" value="Unassembled WGS sequence"/>
</dbReference>
<proteinExistence type="predicted"/>
<evidence type="ECO:0000313" key="2">
    <source>
        <dbReference type="EMBL" id="MCP9276334.1"/>
    </source>
</evidence>
<reference evidence="2 3" key="1">
    <citation type="submission" date="2022-06" db="EMBL/GenBank/DDBJ databases">
        <title>Mycolicibacterium sp. CAU 1645 isolated from seawater.</title>
        <authorList>
            <person name="Kim W."/>
        </authorList>
    </citation>
    <scope>NUCLEOTIDE SEQUENCE [LARGE SCALE GENOMIC DNA]</scope>
    <source>
        <strain evidence="2 3">CAU 1645</strain>
    </source>
</reference>
<name>A0ABT1MAY6_9MYCO</name>
<evidence type="ECO:0000313" key="3">
    <source>
        <dbReference type="Proteomes" id="UP001651690"/>
    </source>
</evidence>
<dbReference type="RefSeq" id="WP_255064331.1">
    <property type="nucleotide sequence ID" value="NZ_JANDBD010000016.1"/>
</dbReference>
<feature type="compositionally biased region" description="Basic and acidic residues" evidence="1">
    <location>
        <begin position="9"/>
        <end position="27"/>
    </location>
</feature>
<sequence>MTAAGTSKVEARRRAREATRRANEARAAREKANIENAANYMVAKARLAEIDAWETERLAAVTEQVRAEATKRRAGTRAAAGAAIRLLRESGETLTTIAELTGDGVGEVRAMLRHAPKIEKRTARKGSHALGGFGVVGPSVSPGGGATDNPEAAWA</sequence>
<protein>
    <submittedName>
        <fullName evidence="2">Uncharacterized protein</fullName>
    </submittedName>
</protein>
<accession>A0ABT1MAY6</accession>
<keyword evidence="3" id="KW-1185">Reference proteome</keyword>
<dbReference type="EMBL" id="JANDBD010000016">
    <property type="protein sequence ID" value="MCP9276334.1"/>
    <property type="molecule type" value="Genomic_DNA"/>
</dbReference>
<comment type="caution">
    <text evidence="2">The sequence shown here is derived from an EMBL/GenBank/DDBJ whole genome shotgun (WGS) entry which is preliminary data.</text>
</comment>
<evidence type="ECO:0000256" key="1">
    <source>
        <dbReference type="SAM" id="MobiDB-lite"/>
    </source>
</evidence>
<feature type="region of interest" description="Disordered" evidence="1">
    <location>
        <begin position="129"/>
        <end position="155"/>
    </location>
</feature>